<keyword evidence="1" id="KW-0812">Transmembrane</keyword>
<proteinExistence type="predicted"/>
<sequence length="79" mass="9081">MKKWKTEAIIAVVLVCASLGIWWFVATKDERQAKAQFELLVNFANRQQVEIAIITQNAELKRLKQLMPQSLPQSPVDKE</sequence>
<accession>A0A0F9T5C1</accession>
<gene>
    <name evidence="2" type="ORF">LCGC14_0434520</name>
</gene>
<evidence type="ECO:0000256" key="1">
    <source>
        <dbReference type="SAM" id="Phobius"/>
    </source>
</evidence>
<protein>
    <submittedName>
        <fullName evidence="2">Uncharacterized protein</fullName>
    </submittedName>
</protein>
<dbReference type="EMBL" id="LAZR01000411">
    <property type="protein sequence ID" value="KKN70127.1"/>
    <property type="molecule type" value="Genomic_DNA"/>
</dbReference>
<reference evidence="2" key="1">
    <citation type="journal article" date="2015" name="Nature">
        <title>Complex archaea that bridge the gap between prokaryotes and eukaryotes.</title>
        <authorList>
            <person name="Spang A."/>
            <person name="Saw J.H."/>
            <person name="Jorgensen S.L."/>
            <person name="Zaremba-Niedzwiedzka K."/>
            <person name="Martijn J."/>
            <person name="Lind A.E."/>
            <person name="van Eijk R."/>
            <person name="Schleper C."/>
            <person name="Guy L."/>
            <person name="Ettema T.J."/>
        </authorList>
    </citation>
    <scope>NUCLEOTIDE SEQUENCE</scope>
</reference>
<organism evidence="2">
    <name type="scientific">marine sediment metagenome</name>
    <dbReference type="NCBI Taxonomy" id="412755"/>
    <lineage>
        <taxon>unclassified sequences</taxon>
        <taxon>metagenomes</taxon>
        <taxon>ecological metagenomes</taxon>
    </lineage>
</organism>
<keyword evidence="1" id="KW-0472">Membrane</keyword>
<dbReference type="AlphaFoldDB" id="A0A0F9T5C1"/>
<comment type="caution">
    <text evidence="2">The sequence shown here is derived from an EMBL/GenBank/DDBJ whole genome shotgun (WGS) entry which is preliminary data.</text>
</comment>
<feature type="transmembrane region" description="Helical" evidence="1">
    <location>
        <begin position="7"/>
        <end position="25"/>
    </location>
</feature>
<keyword evidence="1" id="KW-1133">Transmembrane helix</keyword>
<name>A0A0F9T5C1_9ZZZZ</name>
<evidence type="ECO:0000313" key="2">
    <source>
        <dbReference type="EMBL" id="KKN70127.1"/>
    </source>
</evidence>